<reference evidence="2 3" key="1">
    <citation type="submission" date="2014-04" db="EMBL/GenBank/DDBJ databases">
        <authorList>
            <consortium name="DOE Joint Genome Institute"/>
            <person name="Kuo A."/>
            <person name="Kohler A."/>
            <person name="Costa M.D."/>
            <person name="Nagy L.G."/>
            <person name="Floudas D."/>
            <person name="Copeland A."/>
            <person name="Barry K.W."/>
            <person name="Cichocki N."/>
            <person name="Veneault-Fourrey C."/>
            <person name="LaButti K."/>
            <person name="Lindquist E.A."/>
            <person name="Lipzen A."/>
            <person name="Lundell T."/>
            <person name="Morin E."/>
            <person name="Murat C."/>
            <person name="Sun H."/>
            <person name="Tunlid A."/>
            <person name="Henrissat B."/>
            <person name="Grigoriev I.V."/>
            <person name="Hibbett D.S."/>
            <person name="Martin F."/>
            <person name="Nordberg H.P."/>
            <person name="Cantor M.N."/>
            <person name="Hua S.X."/>
        </authorList>
    </citation>
    <scope>NUCLEOTIDE SEQUENCE [LARGE SCALE GENOMIC DNA]</scope>
    <source>
        <strain evidence="2 3">Marx 270</strain>
    </source>
</reference>
<gene>
    <name evidence="2" type="ORF">M404DRAFT_1006855</name>
</gene>
<evidence type="ECO:0000256" key="1">
    <source>
        <dbReference type="SAM" id="MobiDB-lite"/>
    </source>
</evidence>
<name>A0A0C3N590_PISTI</name>
<sequence length="101" mass="11255">MIHVKAVPSWPRRESQRHLQVAAGDPESGTNQCTIGAASCEFPQWRGLSAQINTPPRRNQCSRNLWNHAFRSQQCGKLLSPARRNEMKCATTTMLQGPAPT</sequence>
<keyword evidence="3" id="KW-1185">Reference proteome</keyword>
<dbReference type="HOGENOM" id="CLU_2292813_0_0_1"/>
<dbReference type="InParanoid" id="A0A0C3N590"/>
<proteinExistence type="predicted"/>
<organism evidence="2 3">
    <name type="scientific">Pisolithus tinctorius Marx 270</name>
    <dbReference type="NCBI Taxonomy" id="870435"/>
    <lineage>
        <taxon>Eukaryota</taxon>
        <taxon>Fungi</taxon>
        <taxon>Dikarya</taxon>
        <taxon>Basidiomycota</taxon>
        <taxon>Agaricomycotina</taxon>
        <taxon>Agaricomycetes</taxon>
        <taxon>Agaricomycetidae</taxon>
        <taxon>Boletales</taxon>
        <taxon>Sclerodermatineae</taxon>
        <taxon>Pisolithaceae</taxon>
        <taxon>Pisolithus</taxon>
    </lineage>
</organism>
<evidence type="ECO:0000313" key="2">
    <source>
        <dbReference type="EMBL" id="KIN96239.1"/>
    </source>
</evidence>
<accession>A0A0C3N590</accession>
<evidence type="ECO:0000313" key="3">
    <source>
        <dbReference type="Proteomes" id="UP000054217"/>
    </source>
</evidence>
<reference evidence="3" key="2">
    <citation type="submission" date="2015-01" db="EMBL/GenBank/DDBJ databases">
        <title>Evolutionary Origins and Diversification of the Mycorrhizal Mutualists.</title>
        <authorList>
            <consortium name="DOE Joint Genome Institute"/>
            <consortium name="Mycorrhizal Genomics Consortium"/>
            <person name="Kohler A."/>
            <person name="Kuo A."/>
            <person name="Nagy L.G."/>
            <person name="Floudas D."/>
            <person name="Copeland A."/>
            <person name="Barry K.W."/>
            <person name="Cichocki N."/>
            <person name="Veneault-Fourrey C."/>
            <person name="LaButti K."/>
            <person name="Lindquist E.A."/>
            <person name="Lipzen A."/>
            <person name="Lundell T."/>
            <person name="Morin E."/>
            <person name="Murat C."/>
            <person name="Riley R."/>
            <person name="Ohm R."/>
            <person name="Sun H."/>
            <person name="Tunlid A."/>
            <person name="Henrissat B."/>
            <person name="Grigoriev I.V."/>
            <person name="Hibbett D.S."/>
            <person name="Martin F."/>
        </authorList>
    </citation>
    <scope>NUCLEOTIDE SEQUENCE [LARGE SCALE GENOMIC DNA]</scope>
    <source>
        <strain evidence="3">Marx 270</strain>
    </source>
</reference>
<feature type="region of interest" description="Disordered" evidence="1">
    <location>
        <begin position="1"/>
        <end position="29"/>
    </location>
</feature>
<dbReference type="EMBL" id="KN832050">
    <property type="protein sequence ID" value="KIN96239.1"/>
    <property type="molecule type" value="Genomic_DNA"/>
</dbReference>
<protein>
    <submittedName>
        <fullName evidence="2">Uncharacterized protein</fullName>
    </submittedName>
</protein>
<dbReference type="Proteomes" id="UP000054217">
    <property type="component" value="Unassembled WGS sequence"/>
</dbReference>
<dbReference type="AlphaFoldDB" id="A0A0C3N590"/>